<keyword evidence="4" id="KW-0410">Iron transport</keyword>
<keyword evidence="8" id="KW-0406">Ion transport</keyword>
<feature type="signal peptide" evidence="16">
    <location>
        <begin position="1"/>
        <end position="24"/>
    </location>
</feature>
<dbReference type="InterPro" id="IPR036942">
    <property type="entry name" value="Beta-barrel_TonB_sf"/>
</dbReference>
<comment type="subcellular location">
    <subcellularLocation>
        <location evidence="1 12">Cell outer membrane</location>
        <topology evidence="1 12">Multi-pass membrane protein</topology>
    </subcellularLocation>
</comment>
<evidence type="ECO:0000256" key="11">
    <source>
        <dbReference type="ARBA" id="ARBA00023237"/>
    </source>
</evidence>
<evidence type="ECO:0000256" key="16">
    <source>
        <dbReference type="SAM" id="SignalP"/>
    </source>
</evidence>
<keyword evidence="11 12" id="KW-0998">Cell outer membrane</keyword>
<evidence type="ECO:0000256" key="1">
    <source>
        <dbReference type="ARBA" id="ARBA00004571"/>
    </source>
</evidence>
<evidence type="ECO:0000259" key="17">
    <source>
        <dbReference type="Pfam" id="PF00593"/>
    </source>
</evidence>
<dbReference type="OrthoDB" id="9760333at2"/>
<feature type="region of interest" description="Disordered" evidence="15">
    <location>
        <begin position="27"/>
        <end position="46"/>
    </location>
</feature>
<dbReference type="RefSeq" id="WP_145845016.1">
    <property type="nucleotide sequence ID" value="NZ_CP042239.1"/>
</dbReference>
<feature type="chain" id="PRO_5022093477" evidence="16">
    <location>
        <begin position="25"/>
        <end position="877"/>
    </location>
</feature>
<evidence type="ECO:0000256" key="9">
    <source>
        <dbReference type="ARBA" id="ARBA00023077"/>
    </source>
</evidence>
<protein>
    <submittedName>
        <fullName evidence="19">TonB-dependent receptor</fullName>
    </submittedName>
</protein>
<evidence type="ECO:0000259" key="18">
    <source>
        <dbReference type="Pfam" id="PF07715"/>
    </source>
</evidence>
<dbReference type="PROSITE" id="PS01156">
    <property type="entry name" value="TONB_DEPENDENT_REC_2"/>
    <property type="match status" value="1"/>
</dbReference>
<dbReference type="PANTHER" id="PTHR32552">
    <property type="entry name" value="FERRICHROME IRON RECEPTOR-RELATED"/>
    <property type="match status" value="1"/>
</dbReference>
<feature type="domain" description="TonB-dependent receptor plug" evidence="18">
    <location>
        <begin position="63"/>
        <end position="170"/>
    </location>
</feature>
<evidence type="ECO:0000256" key="2">
    <source>
        <dbReference type="ARBA" id="ARBA00022448"/>
    </source>
</evidence>
<dbReference type="Pfam" id="PF07715">
    <property type="entry name" value="Plug"/>
    <property type="match status" value="1"/>
</dbReference>
<dbReference type="InterPro" id="IPR039426">
    <property type="entry name" value="TonB-dep_rcpt-like"/>
</dbReference>
<dbReference type="Pfam" id="PF00593">
    <property type="entry name" value="TonB_dep_Rec_b-barrel"/>
    <property type="match status" value="1"/>
</dbReference>
<dbReference type="GO" id="GO:0009279">
    <property type="term" value="C:cell outer membrane"/>
    <property type="evidence" value="ECO:0007669"/>
    <property type="project" value="UniProtKB-SubCell"/>
</dbReference>
<evidence type="ECO:0000256" key="4">
    <source>
        <dbReference type="ARBA" id="ARBA00022496"/>
    </source>
</evidence>
<dbReference type="InterPro" id="IPR000531">
    <property type="entry name" value="Beta-barrel_TonB"/>
</dbReference>
<keyword evidence="7" id="KW-0408">Iron</keyword>
<evidence type="ECO:0000256" key="15">
    <source>
        <dbReference type="SAM" id="MobiDB-lite"/>
    </source>
</evidence>
<dbReference type="InterPro" id="IPR012910">
    <property type="entry name" value="Plug_dom"/>
</dbReference>
<dbReference type="GO" id="GO:0006826">
    <property type="term" value="P:iron ion transport"/>
    <property type="evidence" value="ECO:0007669"/>
    <property type="project" value="UniProtKB-KW"/>
</dbReference>
<dbReference type="EMBL" id="CP042239">
    <property type="protein sequence ID" value="QDX25178.1"/>
    <property type="molecule type" value="Genomic_DNA"/>
</dbReference>
<keyword evidence="20" id="KW-1185">Reference proteome</keyword>
<evidence type="ECO:0000256" key="14">
    <source>
        <dbReference type="RuleBase" id="RU003357"/>
    </source>
</evidence>
<reference evidence="19 20" key="1">
    <citation type="submission" date="2019-07" db="EMBL/GenBank/DDBJ databases">
        <title>Sphingomonas alkalisoli sp. nov., isolated from rhizosphere soil of Suaedae salsa.</title>
        <authorList>
            <person name="Zhang H."/>
            <person name="Xu L."/>
            <person name="Zhang J.-X."/>
            <person name="Sun J.-Q."/>
        </authorList>
    </citation>
    <scope>NUCLEOTIDE SEQUENCE [LARGE SCALE GENOMIC DNA]</scope>
    <source>
        <strain evidence="19 20">XS-10</strain>
    </source>
</reference>
<evidence type="ECO:0000256" key="10">
    <source>
        <dbReference type="ARBA" id="ARBA00023136"/>
    </source>
</evidence>
<name>A0A518RCJ0_9SPHN</name>
<organism evidence="19 20">
    <name type="scientific">Sphingomonas suaedae</name>
    <dbReference type="NCBI Taxonomy" id="2599297"/>
    <lineage>
        <taxon>Bacteria</taxon>
        <taxon>Pseudomonadati</taxon>
        <taxon>Pseudomonadota</taxon>
        <taxon>Alphaproteobacteria</taxon>
        <taxon>Sphingomonadales</taxon>
        <taxon>Sphingomonadaceae</taxon>
        <taxon>Sphingomonas</taxon>
    </lineage>
</organism>
<dbReference type="PANTHER" id="PTHR32552:SF81">
    <property type="entry name" value="TONB-DEPENDENT OUTER MEMBRANE RECEPTOR"/>
    <property type="match status" value="1"/>
</dbReference>
<keyword evidence="5 12" id="KW-0812">Transmembrane</keyword>
<keyword evidence="2 12" id="KW-0813">Transport</keyword>
<feature type="short sequence motif" description="TonB C-terminal box" evidence="13">
    <location>
        <begin position="860"/>
        <end position="877"/>
    </location>
</feature>
<dbReference type="KEGG" id="ssua:FPZ54_03475"/>
<feature type="domain" description="TonB-dependent receptor-like beta-barrel" evidence="17">
    <location>
        <begin position="382"/>
        <end position="841"/>
    </location>
</feature>
<dbReference type="PROSITE" id="PS52016">
    <property type="entry name" value="TONB_DEPENDENT_REC_3"/>
    <property type="match status" value="1"/>
</dbReference>
<keyword evidence="3 12" id="KW-1134">Transmembrane beta strand</keyword>
<evidence type="ECO:0000256" key="6">
    <source>
        <dbReference type="ARBA" id="ARBA00022729"/>
    </source>
</evidence>
<dbReference type="InterPro" id="IPR010917">
    <property type="entry name" value="TonB_rcpt_CS"/>
</dbReference>
<evidence type="ECO:0000256" key="8">
    <source>
        <dbReference type="ARBA" id="ARBA00023065"/>
    </source>
</evidence>
<gene>
    <name evidence="19" type="ORF">FPZ54_03475</name>
</gene>
<evidence type="ECO:0000256" key="12">
    <source>
        <dbReference type="PROSITE-ProRule" id="PRU01360"/>
    </source>
</evidence>
<dbReference type="Proteomes" id="UP000318055">
    <property type="component" value="Chromosome"/>
</dbReference>
<proteinExistence type="inferred from homology"/>
<dbReference type="AlphaFoldDB" id="A0A518RCJ0"/>
<evidence type="ECO:0000256" key="7">
    <source>
        <dbReference type="ARBA" id="ARBA00023004"/>
    </source>
</evidence>
<sequence length="877" mass="93494">MKASRFTLLGAASMFATAAMPTWAAEPAEPVAAAQESAETARADDDATTAEIVVTATRRATSVTDVPIAISAVGEEALRNSGASDIRQLNQLAPSLLVSSTGSEANTSARIRGVGTVGDNAGLESSVAIFVDGVYRSRTGVGMNELGEVERVEVLRGPQGTLFGRNASAGLIHVITKAPEFDFRGYAYASYGNYDYARFEGGVTGPLTSTIAAKLEAVYESRDGYYLDVTSGDRINTRDRYLIRGQLLFEPGADLSVRVIGDYTKRTEACCAAVFATDAIAPGNSATLNPAANPLVGILDLLAPGDYTDLYPSLDDPYSRRASLSPGRGFGGETKDYGGSVEINWNPGNLSLTSVTAYREFSNTQAADADYSLVDLLHIDGTGGGRRFHTFSQELRLQGSAFDDKLDWLVGGYYSSEILNTGSGLKFGSQYGQFSACRVVSSISAAFISAAAPGCLTATGRAVLGGNLSPTVRALDLLSQVADVGDEGTRYRQKSDSLAGFTHNIFHVTDTLDLTLGLRYTREIKELGATLDNSNIYCPQIRALVGNASGITTLGCLGNSSSEINAFGLSDRIEEDEWTGTAVLSWKPTPDLLLYGSYSRGYKAGGFNLDRGALGSPNTVVGPADVVKLRFDPEKVTAYEFGVKYSRPQFTLSAAAFRSEFENFQLNTFDGTKYIVETINGCGTDLGGADRDTNPATGACNPDDVKAGVIAQGIELEASLRPARNFNVGLGLTYTDTRYADNLVGSAAGTPLSTALRRLPGERISNAPAYVITNSVSWTPEIGSSGLSALFFVNARTSSDYNTGSSLGDNKIQDGYTIMNARIGLRGKDERWAIELWAQNLLNTDYTQVIFDSALQNTFSAYLSEPRTYGLTLRGRF</sequence>
<evidence type="ECO:0000256" key="3">
    <source>
        <dbReference type="ARBA" id="ARBA00022452"/>
    </source>
</evidence>
<keyword evidence="9 14" id="KW-0798">TonB box</keyword>
<dbReference type="SUPFAM" id="SSF56935">
    <property type="entry name" value="Porins"/>
    <property type="match status" value="1"/>
</dbReference>
<feature type="compositionally biased region" description="Low complexity" evidence="15">
    <location>
        <begin position="27"/>
        <end position="38"/>
    </location>
</feature>
<accession>A0A518RCJ0</accession>
<keyword evidence="10 12" id="KW-0472">Membrane</keyword>
<evidence type="ECO:0000256" key="13">
    <source>
        <dbReference type="PROSITE-ProRule" id="PRU10144"/>
    </source>
</evidence>
<evidence type="ECO:0000313" key="19">
    <source>
        <dbReference type="EMBL" id="QDX25178.1"/>
    </source>
</evidence>
<dbReference type="Gene3D" id="2.40.170.20">
    <property type="entry name" value="TonB-dependent receptor, beta-barrel domain"/>
    <property type="match status" value="2"/>
</dbReference>
<comment type="similarity">
    <text evidence="12 14">Belongs to the TonB-dependent receptor family.</text>
</comment>
<keyword evidence="6 16" id="KW-0732">Signal</keyword>
<evidence type="ECO:0000256" key="5">
    <source>
        <dbReference type="ARBA" id="ARBA00022692"/>
    </source>
</evidence>
<evidence type="ECO:0000313" key="20">
    <source>
        <dbReference type="Proteomes" id="UP000318055"/>
    </source>
</evidence>
<keyword evidence="19" id="KW-0675">Receptor</keyword>